<evidence type="ECO:0000256" key="1">
    <source>
        <dbReference type="ARBA" id="ARBA00009005"/>
    </source>
</evidence>
<dbReference type="PANTHER" id="PTHR48104:SF30">
    <property type="entry name" value="METACASPASE-1"/>
    <property type="match status" value="1"/>
</dbReference>
<name>A0A7S2RND8_9STRA</name>
<dbReference type="Pfam" id="PF00656">
    <property type="entry name" value="Peptidase_C14"/>
    <property type="match status" value="1"/>
</dbReference>
<dbReference type="InterPro" id="IPR050452">
    <property type="entry name" value="Metacaspase"/>
</dbReference>
<evidence type="ECO:0000313" key="4">
    <source>
        <dbReference type="EMBL" id="CAD9676144.1"/>
    </source>
</evidence>
<evidence type="ECO:0000256" key="2">
    <source>
        <dbReference type="SAM" id="MobiDB-lite"/>
    </source>
</evidence>
<evidence type="ECO:0000259" key="3">
    <source>
        <dbReference type="Pfam" id="PF00656"/>
    </source>
</evidence>
<dbReference type="PANTHER" id="PTHR48104">
    <property type="entry name" value="METACASPASE-4"/>
    <property type="match status" value="1"/>
</dbReference>
<comment type="similarity">
    <text evidence="1">Belongs to the peptidase C14B family.</text>
</comment>
<dbReference type="InterPro" id="IPR011600">
    <property type="entry name" value="Pept_C14_caspase"/>
</dbReference>
<dbReference type="GO" id="GO:0006508">
    <property type="term" value="P:proteolysis"/>
    <property type="evidence" value="ECO:0007669"/>
    <property type="project" value="InterPro"/>
</dbReference>
<dbReference type="EMBL" id="HBHI01016234">
    <property type="protein sequence ID" value="CAD9676144.1"/>
    <property type="molecule type" value="Transcribed_RNA"/>
</dbReference>
<feature type="region of interest" description="Disordered" evidence="2">
    <location>
        <begin position="243"/>
        <end position="262"/>
    </location>
</feature>
<dbReference type="GO" id="GO:0004197">
    <property type="term" value="F:cysteine-type endopeptidase activity"/>
    <property type="evidence" value="ECO:0007669"/>
    <property type="project" value="InterPro"/>
</dbReference>
<proteinExistence type="inferred from homology"/>
<accession>A0A7S2RND8</accession>
<organism evidence="4">
    <name type="scientific">Eucampia antarctica</name>
    <dbReference type="NCBI Taxonomy" id="49252"/>
    <lineage>
        <taxon>Eukaryota</taxon>
        <taxon>Sar</taxon>
        <taxon>Stramenopiles</taxon>
        <taxon>Ochrophyta</taxon>
        <taxon>Bacillariophyta</taxon>
        <taxon>Mediophyceae</taxon>
        <taxon>Biddulphiophycidae</taxon>
        <taxon>Hemiaulales</taxon>
        <taxon>Hemiaulaceae</taxon>
        <taxon>Eucampia</taxon>
    </lineage>
</organism>
<reference evidence="4" key="1">
    <citation type="submission" date="2021-01" db="EMBL/GenBank/DDBJ databases">
        <authorList>
            <person name="Corre E."/>
            <person name="Pelletier E."/>
            <person name="Niang G."/>
            <person name="Scheremetjew M."/>
            <person name="Finn R."/>
            <person name="Kale V."/>
            <person name="Holt S."/>
            <person name="Cochrane G."/>
            <person name="Meng A."/>
            <person name="Brown T."/>
            <person name="Cohen L."/>
        </authorList>
    </citation>
    <scope>NUCLEOTIDE SEQUENCE</scope>
    <source>
        <strain evidence="4">CCMP1452</strain>
    </source>
</reference>
<dbReference type="GO" id="GO:0005737">
    <property type="term" value="C:cytoplasm"/>
    <property type="evidence" value="ECO:0007669"/>
    <property type="project" value="TreeGrafter"/>
</dbReference>
<protein>
    <recommendedName>
        <fullName evidence="3">Peptidase C14 caspase domain-containing protein</fullName>
    </recommendedName>
</protein>
<gene>
    <name evidence="4" type="ORF">EANT1437_LOCUS8343</name>
</gene>
<feature type="domain" description="Peptidase C14 caspase" evidence="3">
    <location>
        <begin position="38"/>
        <end position="348"/>
    </location>
</feature>
<sequence length="394" mass="43625">MTNAGYQQAPTISSSRKIDLNTSFKLVPEGFDSTRNKKRSLLIGCNYENHSEATLKSCHDDIRSVKDYIVNVHGFSESNDLMTVLLDDDNHKPPTHHNIVEALKSLSEKSKPGDAIFLQFTGHGSRVLDIAVGSEAECYDEILLPSDYRTSGFIRDTLIFKTLLAPMCHGAHMTILLDSSDTGVMVDLPYAWSTRGDKPDTLAKVSLNDDFSFLRFLKVVKSMYEMSTFTRLGKTVNSALDKKRGSSAGETVIPEDEDDESAAAGSLITVDENSKSTQNNKESTTKNESLFKTLTSCYNTEIKENIDNSNTKNVQSKANGSLFQKVLSCGLLNNNAASDDEVLFNQVNSVSLDEDDMDTFDGRTVGSDDGTLETTFTEDFNDRNRRRRNNGYCA</sequence>
<dbReference type="Gene3D" id="3.40.50.12660">
    <property type="match status" value="1"/>
</dbReference>
<dbReference type="AlphaFoldDB" id="A0A7S2RND8"/>